<keyword evidence="2" id="KW-0805">Transcription regulation</keyword>
<name>K3XSS7_SETIT</name>
<dbReference type="GO" id="GO:0005634">
    <property type="term" value="C:nucleus"/>
    <property type="evidence" value="ECO:0007669"/>
    <property type="project" value="UniProtKB-SubCell"/>
</dbReference>
<dbReference type="GO" id="GO:0003700">
    <property type="term" value="F:DNA-binding transcription factor activity"/>
    <property type="evidence" value="ECO:0007669"/>
    <property type="project" value="InterPro"/>
</dbReference>
<dbReference type="EMBL" id="AGNK02003221">
    <property type="status" value="NOT_ANNOTATED_CDS"/>
    <property type="molecule type" value="Genomic_DNA"/>
</dbReference>
<reference evidence="7" key="2">
    <citation type="submission" date="2015-07" db="EMBL/GenBank/DDBJ databases">
        <authorList>
            <person name="Noorani M."/>
        </authorList>
    </citation>
    <scope>NUCLEOTIDE SEQUENCE</scope>
    <source>
        <strain evidence="7">Yugu1</strain>
    </source>
</reference>
<dbReference type="EnsemblPlants" id="KQL06097">
    <property type="protein sequence ID" value="KQL06097"/>
    <property type="gene ID" value="SETIT_004979mg"/>
</dbReference>
<sequence>MAFLATRLSREMEVQMEKAALCENPFHMVNPFLSRLYVSPWVSMSTPILPSGLSNSHGRLGLWGAGMRGRQVIEIEFLFSKILTPSDVGKQNRLLIPKKFAEKYFPKISKTKSYREEQILAFEDSSTGLVWHFRFSLWRSSNTYVLTKGWPSFTKEKKLSNGDTVSFYRSADKSKGTNCIFIHIKPHVGISSVPHHSAVPMFTPSGLLNETDKCVCEGLGLGSGYRFEPTWKHLSFGSGGLTPPITLMPQPTMFPESMSLDNSMGRAQKRLRLFGVDIDVPPRASGDDSCNGWTNGVA</sequence>
<dbReference type="InterPro" id="IPR044800">
    <property type="entry name" value="LEC2-like"/>
</dbReference>
<dbReference type="EMBL" id="CM003532">
    <property type="protein sequence ID" value="RCV26420.1"/>
    <property type="molecule type" value="Genomic_DNA"/>
</dbReference>
<dbReference type="STRING" id="4555.K3XSS7"/>
<dbReference type="PROSITE" id="PS50863">
    <property type="entry name" value="B3"/>
    <property type="match status" value="1"/>
</dbReference>
<evidence type="ECO:0000256" key="4">
    <source>
        <dbReference type="ARBA" id="ARBA00023163"/>
    </source>
</evidence>
<dbReference type="AlphaFoldDB" id="K3XSS7"/>
<dbReference type="OrthoDB" id="686863at2759"/>
<gene>
    <name evidence="7" type="ORF">SETIT_5G243800v2</name>
</gene>
<keyword evidence="5" id="KW-0539">Nucleus</keyword>
<evidence type="ECO:0000313" key="7">
    <source>
        <dbReference type="EMBL" id="RCV26420.1"/>
    </source>
</evidence>
<dbReference type="SUPFAM" id="SSF101936">
    <property type="entry name" value="DNA-binding pseudobarrel domain"/>
    <property type="match status" value="1"/>
</dbReference>
<evidence type="ECO:0000313" key="9">
    <source>
        <dbReference type="Proteomes" id="UP000004995"/>
    </source>
</evidence>
<evidence type="ECO:0000256" key="2">
    <source>
        <dbReference type="ARBA" id="ARBA00023015"/>
    </source>
</evidence>
<dbReference type="OMA" id="CIFIHIK"/>
<reference evidence="7 9" key="1">
    <citation type="journal article" date="2012" name="Nat. Biotechnol.">
        <title>Reference genome sequence of the model plant Setaria.</title>
        <authorList>
            <person name="Bennetzen J.L."/>
            <person name="Schmutz J."/>
            <person name="Wang H."/>
            <person name="Percifield R."/>
            <person name="Hawkins J."/>
            <person name="Pontaroli A.C."/>
            <person name="Estep M."/>
            <person name="Feng L."/>
            <person name="Vaughn J.N."/>
            <person name="Grimwood J."/>
            <person name="Jenkins J."/>
            <person name="Barry K."/>
            <person name="Lindquist E."/>
            <person name="Hellsten U."/>
            <person name="Deshpande S."/>
            <person name="Wang X."/>
            <person name="Wu X."/>
            <person name="Mitros T."/>
            <person name="Triplett J."/>
            <person name="Yang X."/>
            <person name="Ye C.Y."/>
            <person name="Mauro-Herrera M."/>
            <person name="Wang L."/>
            <person name="Li P."/>
            <person name="Sharma M."/>
            <person name="Sharma R."/>
            <person name="Ronald P.C."/>
            <person name="Panaud O."/>
            <person name="Kellogg E.A."/>
            <person name="Brutnell T.P."/>
            <person name="Doust A.N."/>
            <person name="Tuskan G.A."/>
            <person name="Rokhsar D."/>
            <person name="Devos K.M."/>
        </authorList>
    </citation>
    <scope>NUCLEOTIDE SEQUENCE [LARGE SCALE GENOMIC DNA]</scope>
    <source>
        <strain evidence="9">cv. Yugu1</strain>
        <strain evidence="7">Yugu1</strain>
    </source>
</reference>
<evidence type="ECO:0000256" key="5">
    <source>
        <dbReference type="ARBA" id="ARBA00023242"/>
    </source>
</evidence>
<dbReference type="SMART" id="SM01019">
    <property type="entry name" value="B3"/>
    <property type="match status" value="1"/>
</dbReference>
<dbReference type="PANTHER" id="PTHR31140:SF46">
    <property type="entry name" value="AP2_ERF AND B3 DOMAIN-CONTAINING TRANSCRIPTION FACTOR"/>
    <property type="match status" value="1"/>
</dbReference>
<dbReference type="HOGENOM" id="CLU_1032130_0_0_1"/>
<evidence type="ECO:0000256" key="3">
    <source>
        <dbReference type="ARBA" id="ARBA00023125"/>
    </source>
</evidence>
<protein>
    <recommendedName>
        <fullName evidence="6">TF-B3 domain-containing protein</fullName>
    </recommendedName>
</protein>
<dbReference type="InterPro" id="IPR015300">
    <property type="entry name" value="DNA-bd_pseudobarrel_sf"/>
</dbReference>
<dbReference type="CDD" id="cd10017">
    <property type="entry name" value="B3_DNA"/>
    <property type="match status" value="1"/>
</dbReference>
<proteinExistence type="predicted"/>
<evidence type="ECO:0000256" key="1">
    <source>
        <dbReference type="ARBA" id="ARBA00004123"/>
    </source>
</evidence>
<accession>K3XSS7</accession>
<dbReference type="eggNOG" id="ENOG502QSHQ">
    <property type="taxonomic scope" value="Eukaryota"/>
</dbReference>
<dbReference type="GO" id="GO:0003677">
    <property type="term" value="F:DNA binding"/>
    <property type="evidence" value="ECO:0007669"/>
    <property type="project" value="UniProtKB-KW"/>
</dbReference>
<keyword evidence="3" id="KW-0238">DNA-binding</keyword>
<evidence type="ECO:0000313" key="8">
    <source>
        <dbReference type="EnsemblPlants" id="KQL06097"/>
    </source>
</evidence>
<keyword evidence="9" id="KW-1185">Reference proteome</keyword>
<organism evidence="8 9">
    <name type="scientific">Setaria italica</name>
    <name type="common">Foxtail millet</name>
    <name type="synonym">Panicum italicum</name>
    <dbReference type="NCBI Taxonomy" id="4555"/>
    <lineage>
        <taxon>Eukaryota</taxon>
        <taxon>Viridiplantae</taxon>
        <taxon>Streptophyta</taxon>
        <taxon>Embryophyta</taxon>
        <taxon>Tracheophyta</taxon>
        <taxon>Spermatophyta</taxon>
        <taxon>Magnoliopsida</taxon>
        <taxon>Liliopsida</taxon>
        <taxon>Poales</taxon>
        <taxon>Poaceae</taxon>
        <taxon>PACMAD clade</taxon>
        <taxon>Panicoideae</taxon>
        <taxon>Panicodae</taxon>
        <taxon>Paniceae</taxon>
        <taxon>Cenchrinae</taxon>
        <taxon>Setaria</taxon>
    </lineage>
</organism>
<dbReference type="Proteomes" id="UP000004995">
    <property type="component" value="Unassembled WGS sequence"/>
</dbReference>
<evidence type="ECO:0000259" key="6">
    <source>
        <dbReference type="PROSITE" id="PS50863"/>
    </source>
</evidence>
<dbReference type="Pfam" id="PF02362">
    <property type="entry name" value="B3"/>
    <property type="match status" value="1"/>
</dbReference>
<reference evidence="8" key="3">
    <citation type="submission" date="2018-08" db="UniProtKB">
        <authorList>
            <consortium name="EnsemblPlants"/>
        </authorList>
    </citation>
    <scope>IDENTIFICATION</scope>
    <source>
        <strain evidence="8">Yugu1</strain>
    </source>
</reference>
<keyword evidence="4" id="KW-0804">Transcription</keyword>
<dbReference type="Gene3D" id="2.40.330.10">
    <property type="entry name" value="DNA-binding pseudobarrel domain"/>
    <property type="match status" value="1"/>
</dbReference>
<dbReference type="InterPro" id="IPR003340">
    <property type="entry name" value="B3_DNA-bd"/>
</dbReference>
<feature type="domain" description="TF-B3" evidence="6">
    <location>
        <begin position="79"/>
        <end position="186"/>
    </location>
</feature>
<dbReference type="Gramene" id="KQL06097">
    <property type="protein sequence ID" value="KQL06097"/>
    <property type="gene ID" value="SETIT_004979mg"/>
</dbReference>
<comment type="subcellular location">
    <subcellularLocation>
        <location evidence="1">Nucleus</location>
    </subcellularLocation>
</comment>
<dbReference type="PANTHER" id="PTHR31140">
    <property type="entry name" value="B3 DOMAIN-CONTAINING TRANSCRIPTION FACTOR ABI3"/>
    <property type="match status" value="1"/>
</dbReference>